<evidence type="ECO:0000256" key="1">
    <source>
        <dbReference type="ARBA" id="ARBA00022603"/>
    </source>
</evidence>
<dbReference type="PANTHER" id="PTHR13610:SF11">
    <property type="entry name" value="METHYLTRANSFERASE DOMAIN-CONTAINING PROTEIN"/>
    <property type="match status" value="1"/>
</dbReference>
<dbReference type="InterPro" id="IPR029063">
    <property type="entry name" value="SAM-dependent_MTases_sf"/>
</dbReference>
<evidence type="ECO:0000256" key="3">
    <source>
        <dbReference type="ARBA" id="ARBA00022691"/>
    </source>
</evidence>
<dbReference type="Gene3D" id="3.40.50.150">
    <property type="entry name" value="Vaccinia Virus protein VP39"/>
    <property type="match status" value="1"/>
</dbReference>
<dbReference type="InterPro" id="IPR041698">
    <property type="entry name" value="Methyltransf_25"/>
</dbReference>
<feature type="domain" description="Methyltransferase" evidence="4">
    <location>
        <begin position="75"/>
        <end position="162"/>
    </location>
</feature>
<reference evidence="5 6" key="1">
    <citation type="submission" date="2019-09" db="EMBL/GenBank/DDBJ databases">
        <title>Genome sequence of Rhodovastum atsumiense, a diverse member of the Acetobacteraceae family of non-sulfur purple photosynthetic bacteria.</title>
        <authorList>
            <person name="Meyer T."/>
            <person name="Kyndt J."/>
        </authorList>
    </citation>
    <scope>NUCLEOTIDE SEQUENCE [LARGE SCALE GENOMIC DNA]</scope>
    <source>
        <strain evidence="5 6">DSM 21279</strain>
    </source>
</reference>
<gene>
    <name evidence="5" type="ORF">F1189_29140</name>
</gene>
<dbReference type="InterPro" id="IPR026170">
    <property type="entry name" value="FAM173A/B"/>
</dbReference>
<keyword evidence="3" id="KW-0949">S-adenosyl-L-methionine</keyword>
<keyword evidence="1 5" id="KW-0489">Methyltransferase</keyword>
<dbReference type="PANTHER" id="PTHR13610">
    <property type="entry name" value="METHYLTRANSFERASE DOMAIN-CONTAINING PROTEIN"/>
    <property type="match status" value="1"/>
</dbReference>
<sequence length="220" mass="24680">MPIFRRFIRPTYLYLCYLASRVEDSRLGITTTDESVARALGRTTSDFRLINRATGYLSMRRILRRLKAGSEDVLLDYGCGAGRVICVAARHGVRRAIGVDIDPAFCAIAERNVASLKGVAVRPEVIEADAGQLAVPDETTIVFMYNPFGSNTLRQALTNIQESVARRPRRVRLAYGNPVHADLVGSFSGFREIDRLWMSWRPGEAWLRTQTFIIYAVDPP</sequence>
<keyword evidence="6" id="KW-1185">Reference proteome</keyword>
<organism evidence="5 6">
    <name type="scientific">Rhodovastum atsumiense</name>
    <dbReference type="NCBI Taxonomy" id="504468"/>
    <lineage>
        <taxon>Bacteria</taxon>
        <taxon>Pseudomonadati</taxon>
        <taxon>Pseudomonadota</taxon>
        <taxon>Alphaproteobacteria</taxon>
        <taxon>Acetobacterales</taxon>
        <taxon>Acetobacteraceae</taxon>
        <taxon>Rhodovastum</taxon>
    </lineage>
</organism>
<dbReference type="CDD" id="cd02440">
    <property type="entry name" value="AdoMet_MTases"/>
    <property type="match status" value="1"/>
</dbReference>
<proteinExistence type="predicted"/>
<dbReference type="AlphaFoldDB" id="A0A5M6IJJ1"/>
<dbReference type="OrthoDB" id="281208at2"/>
<dbReference type="GO" id="GO:0032259">
    <property type="term" value="P:methylation"/>
    <property type="evidence" value="ECO:0007669"/>
    <property type="project" value="UniProtKB-KW"/>
</dbReference>
<dbReference type="GO" id="GO:0016279">
    <property type="term" value="F:protein-lysine N-methyltransferase activity"/>
    <property type="evidence" value="ECO:0007669"/>
    <property type="project" value="InterPro"/>
</dbReference>
<dbReference type="RefSeq" id="WP_150045388.1">
    <property type="nucleotide sequence ID" value="NZ_OW485603.1"/>
</dbReference>
<evidence type="ECO:0000259" key="4">
    <source>
        <dbReference type="Pfam" id="PF13649"/>
    </source>
</evidence>
<evidence type="ECO:0000256" key="2">
    <source>
        <dbReference type="ARBA" id="ARBA00022679"/>
    </source>
</evidence>
<accession>A0A5M6IJJ1</accession>
<name>A0A5M6IJJ1_9PROT</name>
<dbReference type="Pfam" id="PF13649">
    <property type="entry name" value="Methyltransf_25"/>
    <property type="match status" value="1"/>
</dbReference>
<comment type="caution">
    <text evidence="5">The sequence shown here is derived from an EMBL/GenBank/DDBJ whole genome shotgun (WGS) entry which is preliminary data.</text>
</comment>
<dbReference type="EMBL" id="VWPK01000083">
    <property type="protein sequence ID" value="KAA5608434.1"/>
    <property type="molecule type" value="Genomic_DNA"/>
</dbReference>
<evidence type="ECO:0000313" key="5">
    <source>
        <dbReference type="EMBL" id="KAA5608434.1"/>
    </source>
</evidence>
<dbReference type="SUPFAM" id="SSF53335">
    <property type="entry name" value="S-adenosyl-L-methionine-dependent methyltransferases"/>
    <property type="match status" value="1"/>
</dbReference>
<keyword evidence="2 5" id="KW-0808">Transferase</keyword>
<dbReference type="Proteomes" id="UP000325255">
    <property type="component" value="Unassembled WGS sequence"/>
</dbReference>
<protein>
    <submittedName>
        <fullName evidence="5">Class I SAM-dependent methyltransferase</fullName>
    </submittedName>
</protein>
<evidence type="ECO:0000313" key="6">
    <source>
        <dbReference type="Proteomes" id="UP000325255"/>
    </source>
</evidence>